<feature type="active site" description="Proton acceptor" evidence="4">
    <location>
        <position position="56"/>
    </location>
</feature>
<dbReference type="Gene3D" id="2.60.120.200">
    <property type="match status" value="1"/>
</dbReference>
<evidence type="ECO:0000256" key="1">
    <source>
        <dbReference type="ARBA" id="ARBA00009865"/>
    </source>
</evidence>
<dbReference type="AlphaFoldDB" id="A0A2B7WYK3"/>
<evidence type="ECO:0000313" key="8">
    <source>
        <dbReference type="EMBL" id="PGH01689.1"/>
    </source>
</evidence>
<evidence type="ECO:0000259" key="7">
    <source>
        <dbReference type="Pfam" id="PF17851"/>
    </source>
</evidence>
<dbReference type="InterPro" id="IPR023296">
    <property type="entry name" value="Glyco_hydro_beta-prop_sf"/>
</dbReference>
<dbReference type="EMBL" id="PDNB01000168">
    <property type="protein sequence ID" value="PGH01689.1"/>
    <property type="molecule type" value="Genomic_DNA"/>
</dbReference>
<evidence type="ECO:0000256" key="2">
    <source>
        <dbReference type="ARBA" id="ARBA00022801"/>
    </source>
</evidence>
<keyword evidence="9" id="KW-1185">Reference proteome</keyword>
<dbReference type="GO" id="GO:0004553">
    <property type="term" value="F:hydrolase activity, hydrolyzing O-glycosyl compounds"/>
    <property type="evidence" value="ECO:0007669"/>
    <property type="project" value="InterPro"/>
</dbReference>
<dbReference type="Proteomes" id="UP000223968">
    <property type="component" value="Unassembled WGS sequence"/>
</dbReference>
<feature type="site" description="Important for catalytic activity, responsible for pKa modulation of the active site Glu and correct orientation of both the proton donor and substrate" evidence="5">
    <location>
        <position position="168"/>
    </location>
</feature>
<dbReference type="GO" id="GO:0005975">
    <property type="term" value="P:carbohydrate metabolic process"/>
    <property type="evidence" value="ECO:0007669"/>
    <property type="project" value="InterPro"/>
</dbReference>
<feature type="active site" description="Proton donor" evidence="4">
    <location>
        <position position="221"/>
    </location>
</feature>
<feature type="domain" description="Beta-xylosidase C-terminal Concanavalin A-like" evidence="7">
    <location>
        <begin position="374"/>
        <end position="577"/>
    </location>
</feature>
<dbReference type="PANTHER" id="PTHR42812:SF17">
    <property type="entry name" value="BETA-XYLOSIDASE C-TERMINAL CONCANAVALIN A-LIKE DOMAIN-CONTAINING PROTEIN-RELATED"/>
    <property type="match status" value="1"/>
</dbReference>
<name>A0A2B7WYK3_9EURO</name>
<dbReference type="STRING" id="1447875.A0A2B7WYK3"/>
<evidence type="ECO:0000256" key="4">
    <source>
        <dbReference type="PIRSR" id="PIRSR606710-1"/>
    </source>
</evidence>
<dbReference type="OrthoDB" id="408373at2759"/>
<gene>
    <name evidence="8" type="ORF">AJ79_07842</name>
</gene>
<sequence>MVSTKTLLEAASISLLGGYLPSAEATGDHHRETTYYNPIFPGSYPDPSCIFLKEWDNTFFCATSTFNIFPGIPISASRDLQNWKVISNALNRKDQLPMLETTNGSTSGLWAPTIRYHDGTFYVVTTLVHDKNPIEDPERWDNVIFTSKNPYDPESWSDPVHFEFLGYDPSPYWDKDGKVYMHGAHPWQVTPGIYQREVDLETGEVGPEVKIWDGTGGMAPEGPHIFQRGGYYYLLIAEGGTGVGHMVTIARSKNIGGPYEANPANPILTNANTTEYFQTVGHADLFQDANGNWWGVALSTRSVTNRLQGPEYLVYPMGRETVMVPVTWESDGEWPVFEPVRGEMRGPLPREDRRFAKPRDCPSEGNLLTFEPGSDLPDNFVYWRTPRDSYVVSEEGHPNTLALEPSKLNLTGYDGNYAPTGQTFVAVRQTDTLFTYNVDMEFNPMEEEEEAGVSVFLTMNHHIDLGIVNLPNTKDSGSLVPHFRFRAESAVPLPMPVVEPLPAAWHGKKLTLEIKAINITHYAFSAGPADARSQMKTIAYGGGDLVSWGFTGTLIGAYATSNDKAGQTKAYISNWLYRGQDQFRN</sequence>
<dbReference type="PANTHER" id="PTHR42812">
    <property type="entry name" value="BETA-XYLOSIDASE"/>
    <property type="match status" value="1"/>
</dbReference>
<keyword evidence="2 6" id="KW-0378">Hydrolase</keyword>
<dbReference type="InterPro" id="IPR051795">
    <property type="entry name" value="Glycosyl_Hydrlase_43"/>
</dbReference>
<organism evidence="8 9">
    <name type="scientific">Helicocarpus griseus UAMH5409</name>
    <dbReference type="NCBI Taxonomy" id="1447875"/>
    <lineage>
        <taxon>Eukaryota</taxon>
        <taxon>Fungi</taxon>
        <taxon>Dikarya</taxon>
        <taxon>Ascomycota</taxon>
        <taxon>Pezizomycotina</taxon>
        <taxon>Eurotiomycetes</taxon>
        <taxon>Eurotiomycetidae</taxon>
        <taxon>Onygenales</taxon>
        <taxon>Ajellomycetaceae</taxon>
        <taxon>Helicocarpus</taxon>
    </lineage>
</organism>
<comment type="caution">
    <text evidence="8">The sequence shown here is derived from an EMBL/GenBank/DDBJ whole genome shotgun (WGS) entry which is preliminary data.</text>
</comment>
<protein>
    <recommendedName>
        <fullName evidence="7">Beta-xylosidase C-terminal Concanavalin A-like domain-containing protein</fullName>
    </recommendedName>
</protein>
<dbReference type="SUPFAM" id="SSF75005">
    <property type="entry name" value="Arabinanase/levansucrase/invertase"/>
    <property type="match status" value="1"/>
</dbReference>
<reference evidence="8 9" key="1">
    <citation type="submission" date="2017-10" db="EMBL/GenBank/DDBJ databases">
        <title>Comparative genomics in systemic dimorphic fungi from Ajellomycetaceae.</title>
        <authorList>
            <person name="Munoz J.F."/>
            <person name="Mcewen J.G."/>
            <person name="Clay O.K."/>
            <person name="Cuomo C.A."/>
        </authorList>
    </citation>
    <scope>NUCLEOTIDE SEQUENCE [LARGE SCALE GENOMIC DNA]</scope>
    <source>
        <strain evidence="8 9">UAMH5409</strain>
    </source>
</reference>
<accession>A0A2B7WYK3</accession>
<dbReference type="Pfam" id="PF04616">
    <property type="entry name" value="Glyco_hydro_43"/>
    <property type="match status" value="1"/>
</dbReference>
<evidence type="ECO:0000256" key="6">
    <source>
        <dbReference type="RuleBase" id="RU361187"/>
    </source>
</evidence>
<comment type="similarity">
    <text evidence="1 6">Belongs to the glycosyl hydrolase 43 family.</text>
</comment>
<dbReference type="InterPro" id="IPR006710">
    <property type="entry name" value="Glyco_hydro_43"/>
</dbReference>
<dbReference type="InterPro" id="IPR013320">
    <property type="entry name" value="ConA-like_dom_sf"/>
</dbReference>
<dbReference type="CDD" id="cd18833">
    <property type="entry name" value="GH43_PcXyl-like"/>
    <property type="match status" value="1"/>
</dbReference>
<dbReference type="Pfam" id="PF17851">
    <property type="entry name" value="GH43_C2"/>
    <property type="match status" value="1"/>
</dbReference>
<keyword evidence="3 6" id="KW-0326">Glycosidase</keyword>
<proteinExistence type="inferred from homology"/>
<evidence type="ECO:0000256" key="3">
    <source>
        <dbReference type="ARBA" id="ARBA00023295"/>
    </source>
</evidence>
<dbReference type="InterPro" id="IPR041542">
    <property type="entry name" value="GH43_C2"/>
</dbReference>
<dbReference type="Gene3D" id="2.115.10.20">
    <property type="entry name" value="Glycosyl hydrolase domain, family 43"/>
    <property type="match status" value="1"/>
</dbReference>
<evidence type="ECO:0000313" key="9">
    <source>
        <dbReference type="Proteomes" id="UP000223968"/>
    </source>
</evidence>
<evidence type="ECO:0000256" key="5">
    <source>
        <dbReference type="PIRSR" id="PIRSR606710-2"/>
    </source>
</evidence>
<dbReference type="SUPFAM" id="SSF49899">
    <property type="entry name" value="Concanavalin A-like lectins/glucanases"/>
    <property type="match status" value="1"/>
</dbReference>